<comment type="caution">
    <text evidence="6">The sequence shown here is derived from an EMBL/GenBank/DDBJ whole genome shotgun (WGS) entry which is preliminary data.</text>
</comment>
<feature type="transmembrane region" description="Helical" evidence="5">
    <location>
        <begin position="417"/>
        <end position="436"/>
    </location>
</feature>
<feature type="transmembrane region" description="Helical" evidence="5">
    <location>
        <begin position="448"/>
        <end position="465"/>
    </location>
</feature>
<feature type="transmembrane region" description="Helical" evidence="5">
    <location>
        <begin position="250"/>
        <end position="273"/>
    </location>
</feature>
<dbReference type="PANTHER" id="PTHR43424">
    <property type="entry name" value="LOCUS PUTATIVE PROTEIN 1-RELATED"/>
    <property type="match status" value="1"/>
</dbReference>
<feature type="transmembrane region" description="Helical" evidence="5">
    <location>
        <begin position="12"/>
        <end position="34"/>
    </location>
</feature>
<dbReference type="Pfam" id="PF01943">
    <property type="entry name" value="Polysacc_synt"/>
    <property type="match status" value="1"/>
</dbReference>
<gene>
    <name evidence="6" type="ORF">QO002_003228</name>
</gene>
<comment type="subcellular location">
    <subcellularLocation>
        <location evidence="1">Membrane</location>
        <topology evidence="1">Multi-pass membrane protein</topology>
    </subcellularLocation>
</comment>
<evidence type="ECO:0000256" key="3">
    <source>
        <dbReference type="ARBA" id="ARBA00022989"/>
    </source>
</evidence>
<accession>A0ABU0BS63</accession>
<feature type="transmembrane region" description="Helical" evidence="5">
    <location>
        <begin position="173"/>
        <end position="195"/>
    </location>
</feature>
<keyword evidence="7" id="KW-1185">Reference proteome</keyword>
<feature type="transmembrane region" description="Helical" evidence="5">
    <location>
        <begin position="362"/>
        <end position="380"/>
    </location>
</feature>
<evidence type="ECO:0000313" key="6">
    <source>
        <dbReference type="EMBL" id="MDQ0321090.1"/>
    </source>
</evidence>
<feature type="transmembrane region" description="Helical" evidence="5">
    <location>
        <begin position="90"/>
        <end position="112"/>
    </location>
</feature>
<dbReference type="Proteomes" id="UP001230207">
    <property type="component" value="Unassembled WGS sequence"/>
</dbReference>
<dbReference type="InterPro" id="IPR002797">
    <property type="entry name" value="Polysacc_synth"/>
</dbReference>
<name>A0ABU0BS63_9HYPH</name>
<feature type="transmembrane region" description="Helical" evidence="5">
    <location>
        <begin position="118"/>
        <end position="138"/>
    </location>
</feature>
<evidence type="ECO:0000256" key="2">
    <source>
        <dbReference type="ARBA" id="ARBA00022692"/>
    </source>
</evidence>
<evidence type="ECO:0000256" key="1">
    <source>
        <dbReference type="ARBA" id="ARBA00004141"/>
    </source>
</evidence>
<feature type="transmembrane region" description="Helical" evidence="5">
    <location>
        <begin position="207"/>
        <end position="230"/>
    </location>
</feature>
<proteinExistence type="predicted"/>
<feature type="transmembrane region" description="Helical" evidence="5">
    <location>
        <begin position="46"/>
        <end position="70"/>
    </location>
</feature>
<protein>
    <submittedName>
        <fullName evidence="6">O-antigen/teichoic acid export membrane protein</fullName>
    </submittedName>
</protein>
<feature type="transmembrane region" description="Helical" evidence="5">
    <location>
        <begin position="386"/>
        <end position="405"/>
    </location>
</feature>
<evidence type="ECO:0000256" key="4">
    <source>
        <dbReference type="ARBA" id="ARBA00023136"/>
    </source>
</evidence>
<dbReference type="RefSeq" id="WP_307231410.1">
    <property type="nucleotide sequence ID" value="NZ_JAUSVF010000001.1"/>
</dbReference>
<dbReference type="InterPro" id="IPR052556">
    <property type="entry name" value="PolySynth_Transporter"/>
</dbReference>
<sequence>MRNIPVNLRFFANVGLLLSVQVFARALNFLYILYLAKYVGAEDFGYLNFVLSVVIIFDALADIGLGRFLLREASVDIKRGQDYAAAFLPFRLAAAAVANLAVVLLFLGFGFTTPVPQLVLVTGCGLYLTALASVLEALLQSQSRFSTIALAHLSLSVAQVGFGLSAMASGGGVISVAAVFVAANIAYVAVLYTGLRKAGIALRMRRDLALCLSVIPRALPYALVFGLFIISARVELIVLGWFHAGPELGVYGVAARMMDAAVIAPLAVGSVLAPRFIQFHREEGTQLADLYAWAFRLVLLGGFLGAVLSVEFAAPIMSILLSRSFEGVEKLIVILFAAYPFVAIYYLNLALLLGAGEQRHTVAVVLSLVTSQSLLGLSIIPVHGATGAATAFCLSSICAAVVSTAMIRRKYASNAPLLRAAAPAVLGAAPCLWLTFENGLAVDIARDGLGLLLYAAISLGLMRVLKLRNPI</sequence>
<keyword evidence="4 5" id="KW-0472">Membrane</keyword>
<feature type="transmembrane region" description="Helical" evidence="5">
    <location>
        <begin position="332"/>
        <end position="355"/>
    </location>
</feature>
<dbReference type="PANTHER" id="PTHR43424:SF1">
    <property type="entry name" value="LOCUS PUTATIVE PROTEIN 1-RELATED"/>
    <property type="match status" value="1"/>
</dbReference>
<feature type="transmembrane region" description="Helical" evidence="5">
    <location>
        <begin position="294"/>
        <end position="320"/>
    </location>
</feature>
<organism evidence="6 7">
    <name type="scientific">Pararhizobium capsulatum DSM 1112</name>
    <dbReference type="NCBI Taxonomy" id="1121113"/>
    <lineage>
        <taxon>Bacteria</taxon>
        <taxon>Pseudomonadati</taxon>
        <taxon>Pseudomonadota</taxon>
        <taxon>Alphaproteobacteria</taxon>
        <taxon>Hyphomicrobiales</taxon>
        <taxon>Rhizobiaceae</taxon>
        <taxon>Rhizobium/Agrobacterium group</taxon>
        <taxon>Pararhizobium</taxon>
    </lineage>
</organism>
<feature type="transmembrane region" description="Helical" evidence="5">
    <location>
        <begin position="145"/>
        <end position="167"/>
    </location>
</feature>
<evidence type="ECO:0000256" key="5">
    <source>
        <dbReference type="SAM" id="Phobius"/>
    </source>
</evidence>
<evidence type="ECO:0000313" key="7">
    <source>
        <dbReference type="Proteomes" id="UP001230207"/>
    </source>
</evidence>
<keyword evidence="2 5" id="KW-0812">Transmembrane</keyword>
<keyword evidence="3 5" id="KW-1133">Transmembrane helix</keyword>
<reference evidence="6 7" key="1">
    <citation type="submission" date="2023-07" db="EMBL/GenBank/DDBJ databases">
        <title>Genomic Encyclopedia of Type Strains, Phase IV (KMG-IV): sequencing the most valuable type-strain genomes for metagenomic binning, comparative biology and taxonomic classification.</title>
        <authorList>
            <person name="Goeker M."/>
        </authorList>
    </citation>
    <scope>NUCLEOTIDE SEQUENCE [LARGE SCALE GENOMIC DNA]</scope>
    <source>
        <strain evidence="6 7">DSM 1112</strain>
    </source>
</reference>
<dbReference type="EMBL" id="JAUSVF010000001">
    <property type="protein sequence ID" value="MDQ0321090.1"/>
    <property type="molecule type" value="Genomic_DNA"/>
</dbReference>